<dbReference type="Proteomes" id="UP000703269">
    <property type="component" value="Unassembled WGS sequence"/>
</dbReference>
<proteinExistence type="predicted"/>
<protein>
    <submittedName>
        <fullName evidence="1">Uncharacterized protein</fullName>
    </submittedName>
</protein>
<organism evidence="1 2">
    <name type="scientific">Phanerochaete sordida</name>
    <dbReference type="NCBI Taxonomy" id="48140"/>
    <lineage>
        <taxon>Eukaryota</taxon>
        <taxon>Fungi</taxon>
        <taxon>Dikarya</taxon>
        <taxon>Basidiomycota</taxon>
        <taxon>Agaricomycotina</taxon>
        <taxon>Agaricomycetes</taxon>
        <taxon>Polyporales</taxon>
        <taxon>Phanerochaetaceae</taxon>
        <taxon>Phanerochaete</taxon>
    </lineage>
</organism>
<name>A0A9P3GDV4_9APHY</name>
<evidence type="ECO:0000313" key="2">
    <source>
        <dbReference type="Proteomes" id="UP000703269"/>
    </source>
</evidence>
<dbReference type="EMBL" id="BPQB01000029">
    <property type="protein sequence ID" value="GJE92971.1"/>
    <property type="molecule type" value="Genomic_DNA"/>
</dbReference>
<gene>
    <name evidence="1" type="ORF">PsYK624_091300</name>
</gene>
<reference evidence="1 2" key="1">
    <citation type="submission" date="2021-08" db="EMBL/GenBank/DDBJ databases">
        <title>Draft Genome Sequence of Phanerochaete sordida strain YK-624.</title>
        <authorList>
            <person name="Mori T."/>
            <person name="Dohra H."/>
            <person name="Suzuki T."/>
            <person name="Kawagishi H."/>
            <person name="Hirai H."/>
        </authorList>
    </citation>
    <scope>NUCLEOTIDE SEQUENCE [LARGE SCALE GENOMIC DNA]</scope>
    <source>
        <strain evidence="1 2">YK-624</strain>
    </source>
</reference>
<evidence type="ECO:0000313" key="1">
    <source>
        <dbReference type="EMBL" id="GJE92971.1"/>
    </source>
</evidence>
<keyword evidence="2" id="KW-1185">Reference proteome</keyword>
<accession>A0A9P3GDV4</accession>
<sequence length="72" mass="7924">MDTTPPDGKPPAGLEPPKRCPRCGCIPFSGPYVNLGLGKSKTKMGEWYHKCRNCFLAVHHTRGRGHNMASET</sequence>
<dbReference type="AlphaFoldDB" id="A0A9P3GDV4"/>
<comment type="caution">
    <text evidence="1">The sequence shown here is derived from an EMBL/GenBank/DDBJ whole genome shotgun (WGS) entry which is preliminary data.</text>
</comment>